<accession>A0A916WUX3</accession>
<feature type="compositionally biased region" description="Low complexity" evidence="1">
    <location>
        <begin position="50"/>
        <end position="68"/>
    </location>
</feature>
<feature type="region of interest" description="Disordered" evidence="1">
    <location>
        <begin position="1"/>
        <end position="157"/>
    </location>
</feature>
<proteinExistence type="predicted"/>
<evidence type="ECO:0000313" key="2">
    <source>
        <dbReference type="EMBL" id="GGB32712.1"/>
    </source>
</evidence>
<feature type="compositionally biased region" description="Basic and acidic residues" evidence="1">
    <location>
        <begin position="87"/>
        <end position="101"/>
    </location>
</feature>
<protein>
    <submittedName>
        <fullName evidence="2">Uncharacterized protein</fullName>
    </submittedName>
</protein>
<reference evidence="2" key="2">
    <citation type="submission" date="2020-09" db="EMBL/GenBank/DDBJ databases">
        <authorList>
            <person name="Sun Q."/>
            <person name="Zhou Y."/>
        </authorList>
    </citation>
    <scope>NUCLEOTIDE SEQUENCE</scope>
    <source>
        <strain evidence="2">CGMCC 1.15085</strain>
    </source>
</reference>
<dbReference type="AlphaFoldDB" id="A0A916WUX3"/>
<sequence>MVGVSDDAEQTLSAPIPSPKMFGRPAAPAGHPDQGSADENSADQDSGDETSVTPASTATEPAASTAPPSRFPSTGDARVDQAVAHLPDPDEHRPNTRHDEAAYSTGSHGHGSVPTTAGADPNADPGALETEGPAEGSAEAPSDVSLPDPGLLDTHIADVTSVHRQLQQRLSDLSG</sequence>
<reference evidence="2" key="1">
    <citation type="journal article" date="2014" name="Int. J. Syst. Evol. Microbiol.">
        <title>Complete genome sequence of Corynebacterium casei LMG S-19264T (=DSM 44701T), isolated from a smear-ripened cheese.</title>
        <authorList>
            <consortium name="US DOE Joint Genome Institute (JGI-PGF)"/>
            <person name="Walter F."/>
            <person name="Albersmeier A."/>
            <person name="Kalinowski J."/>
            <person name="Ruckert C."/>
        </authorList>
    </citation>
    <scope>NUCLEOTIDE SEQUENCE</scope>
    <source>
        <strain evidence="2">CGMCC 1.15085</strain>
    </source>
</reference>
<evidence type="ECO:0000256" key="1">
    <source>
        <dbReference type="SAM" id="MobiDB-lite"/>
    </source>
</evidence>
<keyword evidence="3" id="KW-1185">Reference proteome</keyword>
<dbReference type="Proteomes" id="UP000636793">
    <property type="component" value="Unassembled WGS sequence"/>
</dbReference>
<evidence type="ECO:0000313" key="3">
    <source>
        <dbReference type="Proteomes" id="UP000636793"/>
    </source>
</evidence>
<organism evidence="2 3">
    <name type="scientific">Flexivirga endophytica</name>
    <dbReference type="NCBI Taxonomy" id="1849103"/>
    <lineage>
        <taxon>Bacteria</taxon>
        <taxon>Bacillati</taxon>
        <taxon>Actinomycetota</taxon>
        <taxon>Actinomycetes</taxon>
        <taxon>Micrococcales</taxon>
        <taxon>Dermacoccaceae</taxon>
        <taxon>Flexivirga</taxon>
    </lineage>
</organism>
<comment type="caution">
    <text evidence="2">The sequence shown here is derived from an EMBL/GenBank/DDBJ whole genome shotgun (WGS) entry which is preliminary data.</text>
</comment>
<name>A0A916WUX3_9MICO</name>
<gene>
    <name evidence="2" type="ORF">GCM10011492_24090</name>
</gene>
<dbReference type="EMBL" id="BMHI01000004">
    <property type="protein sequence ID" value="GGB32712.1"/>
    <property type="molecule type" value="Genomic_DNA"/>
</dbReference>